<dbReference type="NCBIfam" id="NF004354">
    <property type="entry name" value="PRK05731.2-3"/>
    <property type="match status" value="1"/>
</dbReference>
<dbReference type="Gene3D" id="3.90.650.10">
    <property type="entry name" value="PurM-like C-terminal domain"/>
    <property type="match status" value="1"/>
</dbReference>
<protein>
    <submittedName>
        <fullName evidence="2">Thiamine-monophosphate kinase</fullName>
        <ecNumber evidence="2">2.7.4.16</ecNumber>
    </submittedName>
</protein>
<gene>
    <name evidence="2" type="ORF">MNB_SM-3-774</name>
</gene>
<dbReference type="InterPro" id="IPR036921">
    <property type="entry name" value="PurM-like_N_sf"/>
</dbReference>
<evidence type="ECO:0000259" key="1">
    <source>
        <dbReference type="Pfam" id="PF00586"/>
    </source>
</evidence>
<dbReference type="PANTHER" id="PTHR30270">
    <property type="entry name" value="THIAMINE-MONOPHOSPHATE KINASE"/>
    <property type="match status" value="1"/>
</dbReference>
<dbReference type="InterPro" id="IPR006283">
    <property type="entry name" value="ThiL-like"/>
</dbReference>
<dbReference type="CDD" id="cd02194">
    <property type="entry name" value="ThiL"/>
    <property type="match status" value="1"/>
</dbReference>
<accession>A0A1W1D457</accession>
<keyword evidence="2" id="KW-0808">Transferase</keyword>
<keyword evidence="2" id="KW-0418">Kinase</keyword>
<dbReference type="InterPro" id="IPR016188">
    <property type="entry name" value="PurM-like_N"/>
</dbReference>
<dbReference type="Gene3D" id="3.30.1330.10">
    <property type="entry name" value="PurM-like, N-terminal domain"/>
    <property type="match status" value="1"/>
</dbReference>
<dbReference type="AlphaFoldDB" id="A0A1W1D457"/>
<evidence type="ECO:0000313" key="2">
    <source>
        <dbReference type="EMBL" id="SFV75403.1"/>
    </source>
</evidence>
<name>A0A1W1D457_9ZZZZ</name>
<sequence length="276" mass="31672">MNLEDFFISQFHNKQIGDDGTLIKTNKHYIVYSKDAFFENVHFKKEWMSYYQIAKKAMLVNISDAIAMNATPKFALLSVAMPKNISKKEMQELAQGFKDIAQQFGIEIVGGDTISNIKLDITITIVSFTKKPLQRVGLKQNHLLAYTGTLGKSAKDLKTLFNKGKIHKKSKFVTIQLRKDFVSKTQRYLSSGMDISDGLFNDLEKLAKLNQVGFFIDNKITKNIGCSGEEYEMLVSFDKRYLLAIKQRAKQTRTPLTIFAKSIRKKYRSQCKKHHF</sequence>
<proteinExistence type="inferred from homology"/>
<dbReference type="GO" id="GO:0009228">
    <property type="term" value="P:thiamine biosynthetic process"/>
    <property type="evidence" value="ECO:0007669"/>
    <property type="project" value="InterPro"/>
</dbReference>
<dbReference type="SUPFAM" id="SSF55326">
    <property type="entry name" value="PurM N-terminal domain-like"/>
    <property type="match status" value="1"/>
</dbReference>
<reference evidence="2" key="1">
    <citation type="submission" date="2016-10" db="EMBL/GenBank/DDBJ databases">
        <authorList>
            <person name="de Groot N.N."/>
        </authorList>
    </citation>
    <scope>NUCLEOTIDE SEQUENCE</scope>
</reference>
<dbReference type="HAMAP" id="MF_02128">
    <property type="entry name" value="TMP_kinase"/>
    <property type="match status" value="1"/>
</dbReference>
<dbReference type="Pfam" id="PF00586">
    <property type="entry name" value="AIRS"/>
    <property type="match status" value="1"/>
</dbReference>
<dbReference type="InterPro" id="IPR036676">
    <property type="entry name" value="PurM-like_C_sf"/>
</dbReference>
<dbReference type="PANTHER" id="PTHR30270:SF0">
    <property type="entry name" value="THIAMINE-MONOPHOSPHATE KINASE"/>
    <property type="match status" value="1"/>
</dbReference>
<dbReference type="EMBL" id="FPHP01000032">
    <property type="protein sequence ID" value="SFV75403.1"/>
    <property type="molecule type" value="Genomic_DNA"/>
</dbReference>
<organism evidence="2">
    <name type="scientific">hydrothermal vent metagenome</name>
    <dbReference type="NCBI Taxonomy" id="652676"/>
    <lineage>
        <taxon>unclassified sequences</taxon>
        <taxon>metagenomes</taxon>
        <taxon>ecological metagenomes</taxon>
    </lineage>
</organism>
<dbReference type="EC" id="2.7.4.16" evidence="2"/>
<dbReference type="GO" id="GO:0009030">
    <property type="term" value="F:thiamine-phosphate kinase activity"/>
    <property type="evidence" value="ECO:0007669"/>
    <property type="project" value="UniProtKB-EC"/>
</dbReference>
<feature type="domain" description="PurM-like N-terminal" evidence="1">
    <location>
        <begin position="17"/>
        <end position="126"/>
    </location>
</feature>
<dbReference type="SUPFAM" id="SSF56042">
    <property type="entry name" value="PurM C-terminal domain-like"/>
    <property type="match status" value="1"/>
</dbReference>